<evidence type="ECO:0000256" key="4">
    <source>
        <dbReference type="ARBA" id="ARBA00023136"/>
    </source>
</evidence>
<dbReference type="PANTHER" id="PTHR16002:SF6">
    <property type="entry name" value="INSULIN-LIKE GROWTH FACTOR-BINDING PROTEIN 3 RECEPTOR"/>
    <property type="match status" value="1"/>
</dbReference>
<keyword evidence="2 5" id="KW-0812">Transmembrane</keyword>
<sequence length="123" mass="13431">MSCQFCGGLRLCVRHHPPLVTFWLCLLMLAATFLFYAFYIRAFPVNDADYTKDFDTVLQTLSASKLCPRWNATAAVPSLQSSEDVANASVLASVTLPSSVNHSALQIRATARQLGMTGPSSRC</sequence>
<evidence type="ECO:0000256" key="2">
    <source>
        <dbReference type="ARBA" id="ARBA00022692"/>
    </source>
</evidence>
<comment type="subcellular location">
    <subcellularLocation>
        <location evidence="1">Membrane</location>
    </subcellularLocation>
</comment>
<evidence type="ECO:0000259" key="6">
    <source>
        <dbReference type="Pfam" id="PF14940"/>
    </source>
</evidence>
<dbReference type="GO" id="GO:0016020">
    <property type="term" value="C:membrane"/>
    <property type="evidence" value="ECO:0007669"/>
    <property type="project" value="UniProtKB-SubCell"/>
</dbReference>
<dbReference type="InterPro" id="IPR039587">
    <property type="entry name" value="TMEM248/TMEM219_dom"/>
</dbReference>
<organism evidence="7 8">
    <name type="scientific">Engystomops pustulosus</name>
    <name type="common">Tungara frog</name>
    <name type="synonym">Physalaemus pustulosus</name>
    <dbReference type="NCBI Taxonomy" id="76066"/>
    <lineage>
        <taxon>Eukaryota</taxon>
        <taxon>Metazoa</taxon>
        <taxon>Chordata</taxon>
        <taxon>Craniata</taxon>
        <taxon>Vertebrata</taxon>
        <taxon>Euteleostomi</taxon>
        <taxon>Amphibia</taxon>
        <taxon>Batrachia</taxon>
        <taxon>Anura</taxon>
        <taxon>Neobatrachia</taxon>
        <taxon>Hyloidea</taxon>
        <taxon>Leptodactylidae</taxon>
        <taxon>Leiuperinae</taxon>
        <taxon>Engystomops</taxon>
    </lineage>
</organism>
<keyword evidence="3 5" id="KW-1133">Transmembrane helix</keyword>
<feature type="domain" description="TMEM248/TMEM219" evidence="6">
    <location>
        <begin position="9"/>
        <end position="100"/>
    </location>
</feature>
<dbReference type="PANTHER" id="PTHR16002">
    <property type="entry name" value="TRANSMEMBRANE PROTEIN 248-LIKE"/>
    <property type="match status" value="1"/>
</dbReference>
<keyword evidence="4 5" id="KW-0472">Membrane</keyword>
<evidence type="ECO:0000256" key="1">
    <source>
        <dbReference type="ARBA" id="ARBA00004370"/>
    </source>
</evidence>
<dbReference type="EMBL" id="WNYA01052590">
    <property type="protein sequence ID" value="KAG8535993.1"/>
    <property type="molecule type" value="Genomic_DNA"/>
</dbReference>
<evidence type="ECO:0000313" key="7">
    <source>
        <dbReference type="EMBL" id="KAG8535993.1"/>
    </source>
</evidence>
<proteinExistence type="predicted"/>
<reference evidence="7" key="1">
    <citation type="thesis" date="2020" institute="ProQuest LLC" country="789 East Eisenhower Parkway, Ann Arbor, MI, USA">
        <title>Comparative Genomics and Chromosome Evolution.</title>
        <authorList>
            <person name="Mudd A.B."/>
        </authorList>
    </citation>
    <scope>NUCLEOTIDE SEQUENCE</scope>
    <source>
        <strain evidence="7">237g6f4</strain>
        <tissue evidence="7">Blood</tissue>
    </source>
</reference>
<keyword evidence="8" id="KW-1185">Reference proteome</keyword>
<dbReference type="InterPro" id="IPR039493">
    <property type="entry name" value="TMEM248/TMEM219"/>
</dbReference>
<protein>
    <recommendedName>
        <fullName evidence="6">TMEM248/TMEM219 domain-containing protein</fullName>
    </recommendedName>
</protein>
<gene>
    <name evidence="7" type="ORF">GDO81_027341</name>
</gene>
<evidence type="ECO:0000256" key="3">
    <source>
        <dbReference type="ARBA" id="ARBA00022989"/>
    </source>
</evidence>
<dbReference type="Proteomes" id="UP000824782">
    <property type="component" value="Unassembled WGS sequence"/>
</dbReference>
<evidence type="ECO:0000313" key="8">
    <source>
        <dbReference type="Proteomes" id="UP000824782"/>
    </source>
</evidence>
<name>A0AAV6YQD4_ENGPU</name>
<dbReference type="AlphaFoldDB" id="A0AAV6YQD4"/>
<dbReference type="Pfam" id="PF14940">
    <property type="entry name" value="TMEM219"/>
    <property type="match status" value="1"/>
</dbReference>
<feature type="transmembrane region" description="Helical" evidence="5">
    <location>
        <begin position="20"/>
        <end position="39"/>
    </location>
</feature>
<evidence type="ECO:0000256" key="5">
    <source>
        <dbReference type="SAM" id="Phobius"/>
    </source>
</evidence>
<accession>A0AAV6YQD4</accession>
<comment type="caution">
    <text evidence="7">The sequence shown here is derived from an EMBL/GenBank/DDBJ whole genome shotgun (WGS) entry which is preliminary data.</text>
</comment>